<feature type="compositionally biased region" description="Acidic residues" evidence="1">
    <location>
        <begin position="166"/>
        <end position="179"/>
    </location>
</feature>
<dbReference type="EMBL" id="ML769449">
    <property type="protein sequence ID" value="KAE9401181.1"/>
    <property type="molecule type" value="Genomic_DNA"/>
</dbReference>
<evidence type="ECO:0000313" key="2">
    <source>
        <dbReference type="EMBL" id="KAE9401181.1"/>
    </source>
</evidence>
<sequence>MLKWLYNLLPWQKPQEPSSNQHYQQAQTSTTAGATQLAGPIATHFVPVGLGQSPTTETACFSTPAGSFHNAPYPAGMYPHSGISQTANNMPWPGYFTVPFQPPIPVYQPAPIPPFTYPGIPYFVSGAHGVTNGAAGWIPQTHPQLNIPTNPSPKPLNPSEVAIPDSSEDSMDNSQENEDQYWPNGNQYREQLASDPQADVAFKQS</sequence>
<evidence type="ECO:0000313" key="3">
    <source>
        <dbReference type="Proteomes" id="UP000799118"/>
    </source>
</evidence>
<reference evidence="2" key="1">
    <citation type="journal article" date="2019" name="Environ. Microbiol.">
        <title>Fungal ecological strategies reflected in gene transcription - a case study of two litter decomposers.</title>
        <authorList>
            <person name="Barbi F."/>
            <person name="Kohler A."/>
            <person name="Barry K."/>
            <person name="Baskaran P."/>
            <person name="Daum C."/>
            <person name="Fauchery L."/>
            <person name="Ihrmark K."/>
            <person name="Kuo A."/>
            <person name="LaButti K."/>
            <person name="Lipzen A."/>
            <person name="Morin E."/>
            <person name="Grigoriev I.V."/>
            <person name="Henrissat B."/>
            <person name="Lindahl B."/>
            <person name="Martin F."/>
        </authorList>
    </citation>
    <scope>NUCLEOTIDE SEQUENCE</scope>
    <source>
        <strain evidence="2">JB14</strain>
    </source>
</reference>
<dbReference type="AlphaFoldDB" id="A0A6A4HTS0"/>
<organism evidence="2 3">
    <name type="scientific">Gymnopus androsaceus JB14</name>
    <dbReference type="NCBI Taxonomy" id="1447944"/>
    <lineage>
        <taxon>Eukaryota</taxon>
        <taxon>Fungi</taxon>
        <taxon>Dikarya</taxon>
        <taxon>Basidiomycota</taxon>
        <taxon>Agaricomycotina</taxon>
        <taxon>Agaricomycetes</taxon>
        <taxon>Agaricomycetidae</taxon>
        <taxon>Agaricales</taxon>
        <taxon>Marasmiineae</taxon>
        <taxon>Omphalotaceae</taxon>
        <taxon>Gymnopus</taxon>
    </lineage>
</organism>
<name>A0A6A4HTS0_9AGAR</name>
<dbReference type="Proteomes" id="UP000799118">
    <property type="component" value="Unassembled WGS sequence"/>
</dbReference>
<keyword evidence="3" id="KW-1185">Reference proteome</keyword>
<protein>
    <submittedName>
        <fullName evidence="2">Uncharacterized protein</fullName>
    </submittedName>
</protein>
<feature type="region of interest" description="Disordered" evidence="1">
    <location>
        <begin position="141"/>
        <end position="187"/>
    </location>
</feature>
<proteinExistence type="predicted"/>
<gene>
    <name evidence="2" type="ORF">BT96DRAFT_1093699</name>
</gene>
<feature type="non-terminal residue" evidence="2">
    <location>
        <position position="205"/>
    </location>
</feature>
<evidence type="ECO:0000256" key="1">
    <source>
        <dbReference type="SAM" id="MobiDB-lite"/>
    </source>
</evidence>
<accession>A0A6A4HTS0</accession>